<evidence type="ECO:0000313" key="4">
    <source>
        <dbReference type="Proteomes" id="UP001320420"/>
    </source>
</evidence>
<dbReference type="EMBL" id="JAKJXP020000021">
    <property type="protein sequence ID" value="KAK7754298.1"/>
    <property type="molecule type" value="Genomic_DNA"/>
</dbReference>
<dbReference type="Proteomes" id="UP001320420">
    <property type="component" value="Unassembled WGS sequence"/>
</dbReference>
<evidence type="ECO:0000313" key="3">
    <source>
        <dbReference type="EMBL" id="KAK7754298.1"/>
    </source>
</evidence>
<evidence type="ECO:0000256" key="1">
    <source>
        <dbReference type="SAM" id="SignalP"/>
    </source>
</evidence>
<protein>
    <recommendedName>
        <fullName evidence="2">Peptidase M6-like domain-containing protein</fullName>
    </recommendedName>
</protein>
<dbReference type="GO" id="GO:0006508">
    <property type="term" value="P:proteolysis"/>
    <property type="evidence" value="ECO:0007669"/>
    <property type="project" value="InterPro"/>
</dbReference>
<keyword evidence="4" id="KW-1185">Reference proteome</keyword>
<dbReference type="Pfam" id="PF05547">
    <property type="entry name" value="Peptidase_M6"/>
    <property type="match status" value="1"/>
</dbReference>
<proteinExistence type="predicted"/>
<dbReference type="NCBIfam" id="TIGR03296">
    <property type="entry name" value="M6dom_TIGR03296"/>
    <property type="match status" value="1"/>
</dbReference>
<reference evidence="3 4" key="1">
    <citation type="submission" date="2024-02" db="EMBL/GenBank/DDBJ databases">
        <title>De novo assembly and annotation of 12 fungi associated with fruit tree decline syndrome in Ontario, Canada.</title>
        <authorList>
            <person name="Sulman M."/>
            <person name="Ellouze W."/>
            <person name="Ilyukhin E."/>
        </authorList>
    </citation>
    <scope>NUCLEOTIDE SEQUENCE [LARGE SCALE GENOMIC DNA]</scope>
    <source>
        <strain evidence="3 4">M11/M66-122</strain>
    </source>
</reference>
<dbReference type="AlphaFoldDB" id="A0AAN9V694"/>
<feature type="chain" id="PRO_5043034983" description="Peptidase M6-like domain-containing protein" evidence="1">
    <location>
        <begin position="36"/>
        <end position="698"/>
    </location>
</feature>
<name>A0AAN9V694_9PEZI</name>
<gene>
    <name evidence="3" type="ORF">SLS62_003591</name>
</gene>
<feature type="domain" description="Peptidase M6-like" evidence="2">
    <location>
        <begin position="295"/>
        <end position="347"/>
    </location>
</feature>
<keyword evidence="1" id="KW-0732">Signal</keyword>
<dbReference type="GO" id="GO:0008233">
    <property type="term" value="F:peptidase activity"/>
    <property type="evidence" value="ECO:0007669"/>
    <property type="project" value="InterPro"/>
</dbReference>
<comment type="caution">
    <text evidence="3">The sequence shown here is derived from an EMBL/GenBank/DDBJ whole genome shotgun (WGS) entry which is preliminary data.</text>
</comment>
<organism evidence="3 4">
    <name type="scientific">Diatrype stigma</name>
    <dbReference type="NCBI Taxonomy" id="117547"/>
    <lineage>
        <taxon>Eukaryota</taxon>
        <taxon>Fungi</taxon>
        <taxon>Dikarya</taxon>
        <taxon>Ascomycota</taxon>
        <taxon>Pezizomycotina</taxon>
        <taxon>Sordariomycetes</taxon>
        <taxon>Xylariomycetidae</taxon>
        <taxon>Xylariales</taxon>
        <taxon>Diatrypaceae</taxon>
        <taxon>Diatrype</taxon>
    </lineage>
</organism>
<sequence>MWFPHVGGEGYRRQTASAAAVLNNLLLLAAHCAQAAPFVARQEQTSDDPFRIIDPQNWVNPDNMTWADYKAPPGTNWSDPTRKGSIRNFNIALVAVDYPDMPFVISQAAGSSVFGNPQPIVSGLNRSEVPTFYRDLLNTPNDLNQGHTLHEYWMEDSAGRYGVDLTVYGAYELPEKSYQYGVDTSGFNPGACPGGDECTSDLRTDAFALWRADVGDDEADSYELAFILSAGQDESSTWQEFGEMKFQTKEDVPDAFGPPDGGSLPNYAATRYVEWTSWAAASTIWPNAGGGSSTQAESSGLGTYAHELTHLLGIGDNYNNPYGDPARRAYTGPWSMLSRGSFNGPGGPHTRWQIPALQGGSLGCLHTMQDKLRIGLVDNSSVVMVTRDELAGAGAVVVAELTARSVDPGPDEGGRMGILVRLGTDGDGDLSPACDTATDPLCDGGGYDSYSVEVVDRMGADSFTPDSGVMISKTKDEDAQPFQWTIDANPQDIGVVDFYRPGDGSPAMLSVGDYRQLADALFHAGTRSGSQFEHVDEPNRLHLYVLDVARGADDGVLRYTVGARSLDGKGASVYGLGLGDGRVARGGSSAVTTTGVTCAFELSNTGTYIGNGSNAKAAAQDLTPYLADVYRLSVEVDGEGWRVELPNALATAPFGGSTAANVAVAAAGNATASAVVTLMVTSESDSSVSATKECRVTK</sequence>
<accession>A0AAN9V694</accession>
<evidence type="ECO:0000259" key="2">
    <source>
        <dbReference type="Pfam" id="PF05547"/>
    </source>
</evidence>
<dbReference type="InterPro" id="IPR008757">
    <property type="entry name" value="Peptidase_M6-like_domain"/>
</dbReference>
<dbReference type="SUPFAM" id="SSF55486">
    <property type="entry name" value="Metalloproteases ('zincins'), catalytic domain"/>
    <property type="match status" value="1"/>
</dbReference>
<feature type="signal peptide" evidence="1">
    <location>
        <begin position="1"/>
        <end position="35"/>
    </location>
</feature>